<reference evidence="1 2" key="1">
    <citation type="journal article" date="2021" name="Microbiol. Resour. Announc.">
        <title>Genome Sequences of Bacteriophages cd2, cd3, and cd4, which Specifically Target Carnobacterium divergens.</title>
        <authorList>
            <person name="Zhang P."/>
            <person name="Britton A.P."/>
            <person name="Visser K.A."/>
            <person name="Welke C.A."/>
            <person name="Wassink H."/>
            <person name="Prins E."/>
            <person name="Yang X."/>
            <person name="Martin-Visscher L.A."/>
        </authorList>
    </citation>
    <scope>NUCLEOTIDE SEQUENCE [LARGE SCALE GENOMIC DNA]</scope>
    <source>
        <strain evidence="2">cd2</strain>
    </source>
</reference>
<gene>
    <name evidence="1" type="ORF">cd2_025</name>
</gene>
<name>A0AAE7SUU4_9CAUD</name>
<dbReference type="Pfam" id="PF07761">
    <property type="entry name" value="DUF1617"/>
    <property type="match status" value="1"/>
</dbReference>
<dbReference type="EMBL" id="MZ398135">
    <property type="protein sequence ID" value="QXP45151.1"/>
    <property type="molecule type" value="Genomic_DNA"/>
</dbReference>
<protein>
    <submittedName>
        <fullName evidence="1">DUF1617 family protein</fullName>
    </submittedName>
</protein>
<dbReference type="Proteomes" id="UP000827445">
    <property type="component" value="Segment"/>
</dbReference>
<evidence type="ECO:0000313" key="2">
    <source>
        <dbReference type="Proteomes" id="UP000827445"/>
    </source>
</evidence>
<keyword evidence="2" id="KW-1185">Reference proteome</keyword>
<accession>A0AAE7SUU4</accession>
<organism evidence="1 2">
    <name type="scientific">Carnobacterium phage cd2</name>
    <dbReference type="NCBI Taxonomy" id="2849244"/>
    <lineage>
        <taxon>Viruses</taxon>
        <taxon>Duplodnaviria</taxon>
        <taxon>Heunggongvirae</taxon>
        <taxon>Uroviricota</taxon>
        <taxon>Caudoviricetes</taxon>
        <taxon>Carnodivirus</taxon>
        <taxon>Carnodivirus cd2-like</taxon>
    </lineage>
</organism>
<evidence type="ECO:0000313" key="1">
    <source>
        <dbReference type="EMBL" id="QXP45151.1"/>
    </source>
</evidence>
<proteinExistence type="predicted"/>
<sequence length="141" mass="16064">MVFKVENKYLKAIGEMVAMTPMRGSRSRHRQRFIRDINDQLNLISAEREELIKEFAVLDETGEALSESNGSVVFPDEVSEQDCVKALNELQSEEFILEGEEKLTMLKKVYLGLEESDVMLSGEDAVAYDLLMEKIEEALEV</sequence>
<dbReference type="InterPro" id="IPR011675">
    <property type="entry name" value="DUF1617"/>
</dbReference>